<gene>
    <name evidence="3" type="ORF">H3309_12630</name>
</gene>
<feature type="domain" description="EamA" evidence="2">
    <location>
        <begin position="162"/>
        <end position="292"/>
    </location>
</feature>
<dbReference type="SUPFAM" id="SSF103481">
    <property type="entry name" value="Multidrug resistance efflux transporter EmrE"/>
    <property type="match status" value="1"/>
</dbReference>
<keyword evidence="1" id="KW-1133">Transmembrane helix</keyword>
<dbReference type="InterPro" id="IPR037185">
    <property type="entry name" value="EmrE-like"/>
</dbReference>
<feature type="transmembrane region" description="Helical" evidence="1">
    <location>
        <begin position="223"/>
        <end position="241"/>
    </location>
</feature>
<feature type="transmembrane region" description="Helical" evidence="1">
    <location>
        <begin position="248"/>
        <end position="268"/>
    </location>
</feature>
<dbReference type="InterPro" id="IPR000620">
    <property type="entry name" value="EamA_dom"/>
</dbReference>
<feature type="transmembrane region" description="Helical" evidence="1">
    <location>
        <begin position="108"/>
        <end position="126"/>
    </location>
</feature>
<accession>A0A7G5IFR2</accession>
<evidence type="ECO:0000313" key="4">
    <source>
        <dbReference type="Proteomes" id="UP000515292"/>
    </source>
</evidence>
<feature type="transmembrane region" description="Helical" evidence="1">
    <location>
        <begin position="194"/>
        <end position="211"/>
    </location>
</feature>
<feature type="transmembrane region" description="Helical" evidence="1">
    <location>
        <begin position="73"/>
        <end position="96"/>
    </location>
</feature>
<evidence type="ECO:0000259" key="2">
    <source>
        <dbReference type="Pfam" id="PF00892"/>
    </source>
</evidence>
<keyword evidence="4" id="KW-1185">Reference proteome</keyword>
<organism evidence="3 4">
    <name type="scientific">Sandaracinobacteroides saxicola</name>
    <dbReference type="NCBI Taxonomy" id="2759707"/>
    <lineage>
        <taxon>Bacteria</taxon>
        <taxon>Pseudomonadati</taxon>
        <taxon>Pseudomonadota</taxon>
        <taxon>Alphaproteobacteria</taxon>
        <taxon>Sphingomonadales</taxon>
        <taxon>Sphingosinicellaceae</taxon>
        <taxon>Sandaracinobacteroides</taxon>
    </lineage>
</organism>
<dbReference type="KEGG" id="sand:H3309_12630"/>
<dbReference type="RefSeq" id="WP_182295049.1">
    <property type="nucleotide sequence ID" value="NZ_CP059851.1"/>
</dbReference>
<dbReference type="Pfam" id="PF00892">
    <property type="entry name" value="EamA"/>
    <property type="match status" value="1"/>
</dbReference>
<keyword evidence="1" id="KW-0812">Transmembrane</keyword>
<dbReference type="PANTHER" id="PTHR22911">
    <property type="entry name" value="ACYL-MALONYL CONDENSING ENZYME-RELATED"/>
    <property type="match status" value="1"/>
</dbReference>
<name>A0A7G5IFR2_9SPHN</name>
<feature type="transmembrane region" description="Helical" evidence="1">
    <location>
        <begin position="138"/>
        <end position="156"/>
    </location>
</feature>
<reference evidence="3 4" key="1">
    <citation type="submission" date="2020-07" db="EMBL/GenBank/DDBJ databases">
        <title>Complete genome sequence for Sandaracinobacter sp. M6.</title>
        <authorList>
            <person name="Tang Y."/>
            <person name="Liu Q."/>
            <person name="Guo Z."/>
            <person name="Lei P."/>
            <person name="Huang B."/>
        </authorList>
    </citation>
    <scope>NUCLEOTIDE SEQUENCE [LARGE SCALE GENOMIC DNA]</scope>
    <source>
        <strain evidence="3 4">M6</strain>
    </source>
</reference>
<keyword evidence="1" id="KW-0472">Membrane</keyword>
<dbReference type="AlphaFoldDB" id="A0A7G5IFR2"/>
<feature type="transmembrane region" description="Helical" evidence="1">
    <location>
        <begin position="274"/>
        <end position="292"/>
    </location>
</feature>
<dbReference type="GO" id="GO:0016020">
    <property type="term" value="C:membrane"/>
    <property type="evidence" value="ECO:0007669"/>
    <property type="project" value="InterPro"/>
</dbReference>
<dbReference type="PANTHER" id="PTHR22911:SF76">
    <property type="entry name" value="EAMA DOMAIN-CONTAINING PROTEIN"/>
    <property type="match status" value="1"/>
</dbReference>
<sequence>MMNGPSLERRAFAALLCGSALLAFGPLLVRLADVSPSASAFWRMALATPVLLWLFLLARAWGWGLARAEGGGLAPRALLGLGVAAGAFFAADLAAWHAGIVRTTTANATLFANSTAFILAGWAIVVQRRRPSATTLRALLLALAGTLLLLGLSARVAPQNLLGDALSLLAALFYTGYLLVVARLRGGVSPLGSVALVTLAGALWLAPVAAIDPGAFWPGDWTPLIGLALSSQVAGQGLMVFATGRLSATTVGIGLLVQPIISTAAGWLAFGETLSAAELAGAAMIAAALVLIRRPETST</sequence>
<dbReference type="Proteomes" id="UP000515292">
    <property type="component" value="Chromosome"/>
</dbReference>
<evidence type="ECO:0000256" key="1">
    <source>
        <dbReference type="SAM" id="Phobius"/>
    </source>
</evidence>
<feature type="transmembrane region" description="Helical" evidence="1">
    <location>
        <begin position="41"/>
        <end position="61"/>
    </location>
</feature>
<dbReference type="EMBL" id="CP059851">
    <property type="protein sequence ID" value="QMW22204.1"/>
    <property type="molecule type" value="Genomic_DNA"/>
</dbReference>
<proteinExistence type="predicted"/>
<evidence type="ECO:0000313" key="3">
    <source>
        <dbReference type="EMBL" id="QMW22204.1"/>
    </source>
</evidence>
<protein>
    <submittedName>
        <fullName evidence="3">DMT family transporter</fullName>
    </submittedName>
</protein>
<feature type="transmembrane region" description="Helical" evidence="1">
    <location>
        <begin position="162"/>
        <end position="182"/>
    </location>
</feature>